<dbReference type="EMBL" id="BMIP01000003">
    <property type="protein sequence ID" value="GGD67792.1"/>
    <property type="molecule type" value="Genomic_DNA"/>
</dbReference>
<reference evidence="2" key="2">
    <citation type="submission" date="2020-09" db="EMBL/GenBank/DDBJ databases">
        <authorList>
            <person name="Sun Q."/>
            <person name="Zhou Y."/>
        </authorList>
    </citation>
    <scope>NUCLEOTIDE SEQUENCE</scope>
    <source>
        <strain evidence="2">CGMCC 1.15360</strain>
    </source>
</reference>
<sequence>MKHRLIALALTASLAACGGSSPQSDGPAVNVLELGIDGMSFVGPNEIKSGWTTVRVTNDSGLTHFGLVYRLPDGVTAQMLSDEVVKPIQHSLTANIEGRTEDAARIAATIPVWIGDITYMGGPGMMSDGVTGEATMFLTPGNYIVECYVKTNGVQHNYHPEPGMHGMVLPLTVLEEEGGMAEPEANVTLDISNGGYRIADGAFQPGENSVRVNFVEQRLYNNFVGHDAHLFRIDGDTDVDRAATWVDFFPNDGQQTPAPAHYVGGIHDMPEGSTGYFKVDLAPGEYGIVAEVPDAQETGLFTTIEVPGGETDS</sequence>
<feature type="signal peptide" evidence="1">
    <location>
        <begin position="1"/>
        <end position="18"/>
    </location>
</feature>
<gene>
    <name evidence="2" type="ORF">GCM10010990_16610</name>
</gene>
<dbReference type="PROSITE" id="PS51257">
    <property type="entry name" value="PROKAR_LIPOPROTEIN"/>
    <property type="match status" value="1"/>
</dbReference>
<dbReference type="OrthoDB" id="7431902at2"/>
<protein>
    <recommendedName>
        <fullName evidence="4">DUF4382 domain-containing protein</fullName>
    </recommendedName>
</protein>
<evidence type="ECO:0000313" key="2">
    <source>
        <dbReference type="EMBL" id="GGD67792.1"/>
    </source>
</evidence>
<keyword evidence="3" id="KW-1185">Reference proteome</keyword>
<reference evidence="2" key="1">
    <citation type="journal article" date="2014" name="Int. J. Syst. Evol. Microbiol.">
        <title>Complete genome sequence of Corynebacterium casei LMG S-19264T (=DSM 44701T), isolated from a smear-ripened cheese.</title>
        <authorList>
            <consortium name="US DOE Joint Genome Institute (JGI-PGF)"/>
            <person name="Walter F."/>
            <person name="Albersmeier A."/>
            <person name="Kalinowski J."/>
            <person name="Ruckert C."/>
        </authorList>
    </citation>
    <scope>NUCLEOTIDE SEQUENCE</scope>
    <source>
        <strain evidence="2">CGMCC 1.15360</strain>
    </source>
</reference>
<evidence type="ECO:0000256" key="1">
    <source>
        <dbReference type="SAM" id="SignalP"/>
    </source>
</evidence>
<accession>A0A916YYT9</accession>
<dbReference type="Proteomes" id="UP000612349">
    <property type="component" value="Unassembled WGS sequence"/>
</dbReference>
<feature type="chain" id="PRO_5037104666" description="DUF4382 domain-containing protein" evidence="1">
    <location>
        <begin position="19"/>
        <end position="313"/>
    </location>
</feature>
<evidence type="ECO:0008006" key="4">
    <source>
        <dbReference type="Google" id="ProtNLM"/>
    </source>
</evidence>
<comment type="caution">
    <text evidence="2">The sequence shown here is derived from an EMBL/GenBank/DDBJ whole genome shotgun (WGS) entry which is preliminary data.</text>
</comment>
<proteinExistence type="predicted"/>
<keyword evidence="1" id="KW-0732">Signal</keyword>
<organism evidence="2 3">
    <name type="scientific">Croceicoccus mobilis</name>
    <dbReference type="NCBI Taxonomy" id="1703339"/>
    <lineage>
        <taxon>Bacteria</taxon>
        <taxon>Pseudomonadati</taxon>
        <taxon>Pseudomonadota</taxon>
        <taxon>Alphaproteobacteria</taxon>
        <taxon>Sphingomonadales</taxon>
        <taxon>Erythrobacteraceae</taxon>
        <taxon>Croceicoccus</taxon>
    </lineage>
</organism>
<dbReference type="RefSeq" id="WP_066771220.1">
    <property type="nucleotide sequence ID" value="NZ_BMIP01000003.1"/>
</dbReference>
<name>A0A916YYT9_9SPHN</name>
<dbReference type="AlphaFoldDB" id="A0A916YYT9"/>
<evidence type="ECO:0000313" key="3">
    <source>
        <dbReference type="Proteomes" id="UP000612349"/>
    </source>
</evidence>